<reference evidence="1" key="1">
    <citation type="submission" date="2010-02" db="EMBL/GenBank/DDBJ databases">
        <title>Sequencing and annotation of the Blastocystis hominis genome.</title>
        <authorList>
            <person name="Wincker P."/>
        </authorList>
    </citation>
    <scope>NUCLEOTIDE SEQUENCE</scope>
    <source>
        <strain evidence="1">Singapore isolate B</strain>
    </source>
</reference>
<sequence>MSEPGTKRKVPIKTDCQYLIRAKLYGVIALNSLEGMMRELDALIPVDIEKDNVDVFADELRRYQGGVLHPTSHGDYLDRAMSSLSREIEVQVPVELSNSNTVKAFVTNIIQSSSGEERHQYIDLLQQPIEMITKSHRFDLLVNQVCIFFYKKPSASLSEDTVNFIRRSIHELFRSKSKEQLHTQLVSSQSISARNIDNIIPPYEYIDNGQFINASLGENERLMTNDMLQGLRQTTDKDIEIMGQAGSMKHTDNITISIVC</sequence>
<dbReference type="InParanoid" id="D8M6R6"/>
<dbReference type="RefSeq" id="XP_012897532.1">
    <property type="nucleotide sequence ID" value="XM_013042078.1"/>
</dbReference>
<evidence type="ECO:0000313" key="2">
    <source>
        <dbReference type="Proteomes" id="UP000008312"/>
    </source>
</evidence>
<proteinExistence type="predicted"/>
<name>D8M6R6_BLAHO</name>
<evidence type="ECO:0000313" key="1">
    <source>
        <dbReference type="EMBL" id="CBK23484.2"/>
    </source>
</evidence>
<dbReference type="Proteomes" id="UP000008312">
    <property type="component" value="Unassembled WGS sequence"/>
</dbReference>
<keyword evidence="2" id="KW-1185">Reference proteome</keyword>
<protein>
    <submittedName>
        <fullName evidence="1">Uncharacterized protein</fullName>
    </submittedName>
</protein>
<gene>
    <name evidence="1" type="ORF">GSBLH_T00003356001</name>
</gene>
<organism evidence="1">
    <name type="scientific">Blastocystis hominis</name>
    <dbReference type="NCBI Taxonomy" id="12968"/>
    <lineage>
        <taxon>Eukaryota</taxon>
        <taxon>Sar</taxon>
        <taxon>Stramenopiles</taxon>
        <taxon>Bigyra</taxon>
        <taxon>Opalozoa</taxon>
        <taxon>Opalinata</taxon>
        <taxon>Blastocystidae</taxon>
        <taxon>Blastocystis</taxon>
    </lineage>
</organism>
<dbReference type="EMBL" id="FN668661">
    <property type="protein sequence ID" value="CBK23484.2"/>
    <property type="molecule type" value="Genomic_DNA"/>
</dbReference>
<dbReference type="OrthoDB" id="196745at2759"/>
<accession>D8M6R6</accession>
<dbReference type="GeneID" id="24920459"/>
<dbReference type="AlphaFoldDB" id="D8M6R6"/>